<evidence type="ECO:0000313" key="3">
    <source>
        <dbReference type="Proteomes" id="UP000190166"/>
    </source>
</evidence>
<proteinExistence type="predicted"/>
<feature type="signal peptide" evidence="1">
    <location>
        <begin position="1"/>
        <end position="25"/>
    </location>
</feature>
<dbReference type="Pfam" id="PF20125">
    <property type="entry name" value="DUF6515"/>
    <property type="match status" value="1"/>
</dbReference>
<evidence type="ECO:0000256" key="1">
    <source>
        <dbReference type="SAM" id="SignalP"/>
    </source>
</evidence>
<dbReference type="STRING" id="393003.SAMN05660461_3664"/>
<dbReference type="EMBL" id="FUZZ01000002">
    <property type="protein sequence ID" value="SKD07032.1"/>
    <property type="molecule type" value="Genomic_DNA"/>
</dbReference>
<dbReference type="InterPro" id="IPR045398">
    <property type="entry name" value="DUF6515"/>
</dbReference>
<evidence type="ECO:0000313" key="2">
    <source>
        <dbReference type="EMBL" id="SKD07032.1"/>
    </source>
</evidence>
<dbReference type="Proteomes" id="UP000190166">
    <property type="component" value="Unassembled WGS sequence"/>
</dbReference>
<gene>
    <name evidence="2" type="ORF">SAMN05660461_3664</name>
</gene>
<reference evidence="2 3" key="1">
    <citation type="submission" date="2017-02" db="EMBL/GenBank/DDBJ databases">
        <authorList>
            <person name="Peterson S.W."/>
        </authorList>
    </citation>
    <scope>NUCLEOTIDE SEQUENCE [LARGE SCALE GENOMIC DNA]</scope>
    <source>
        <strain evidence="2 3">DSM 18108</strain>
    </source>
</reference>
<sequence length="276" mass="30214">MKNRIYILFVLVGLLGTFTVSNAYAQRVSSGQGGGRGGGYHYGGGGGFRSGGGSGRVYTSQRMYSPRIVAPVNRGYYHGYRGPIYGGRVYYGRPWYRPYYNPFFPPLGLYVSSLPFGYFSLGASFGPMYYYGGTYYQSTGDTKGYKVVEAPLGAAVPDLPEGAEEIQVDGNTYYELNGTYYQESMTDNGRRYIVVGKNGKIGDKTVTITDDQGNNNPDNGTGNTDMISQLPDNSRSVNINGQQYYLSPDGMYYQPVLNSDNSIAGYKVVGKMNADN</sequence>
<protein>
    <submittedName>
        <fullName evidence="2">Uncharacterized protein</fullName>
    </submittedName>
</protein>
<keyword evidence="3" id="KW-1185">Reference proteome</keyword>
<accession>A0A1T5P2U2</accession>
<feature type="chain" id="PRO_5013295845" evidence="1">
    <location>
        <begin position="26"/>
        <end position="276"/>
    </location>
</feature>
<dbReference type="AlphaFoldDB" id="A0A1T5P2U2"/>
<organism evidence="2 3">
    <name type="scientific">Chitinophaga ginsengisegetis</name>
    <dbReference type="NCBI Taxonomy" id="393003"/>
    <lineage>
        <taxon>Bacteria</taxon>
        <taxon>Pseudomonadati</taxon>
        <taxon>Bacteroidota</taxon>
        <taxon>Chitinophagia</taxon>
        <taxon>Chitinophagales</taxon>
        <taxon>Chitinophagaceae</taxon>
        <taxon>Chitinophaga</taxon>
    </lineage>
</organism>
<dbReference type="RefSeq" id="WP_079470918.1">
    <property type="nucleotide sequence ID" value="NZ_FUZZ01000002.1"/>
</dbReference>
<name>A0A1T5P2U2_9BACT</name>
<keyword evidence="1" id="KW-0732">Signal</keyword>